<dbReference type="SMART" id="SM00342">
    <property type="entry name" value="HTH_ARAC"/>
    <property type="match status" value="1"/>
</dbReference>
<keyword evidence="2" id="KW-0238">DNA-binding</keyword>
<evidence type="ECO:0000256" key="1">
    <source>
        <dbReference type="ARBA" id="ARBA00023015"/>
    </source>
</evidence>
<dbReference type="AlphaFoldDB" id="A0AAF0BVY2"/>
<dbReference type="Pfam" id="PF02311">
    <property type="entry name" value="AraC_binding"/>
    <property type="match status" value="1"/>
</dbReference>
<dbReference type="PROSITE" id="PS01124">
    <property type="entry name" value="HTH_ARAC_FAMILY_2"/>
    <property type="match status" value="1"/>
</dbReference>
<evidence type="ECO:0000256" key="3">
    <source>
        <dbReference type="ARBA" id="ARBA00023163"/>
    </source>
</evidence>
<dbReference type="InterPro" id="IPR037923">
    <property type="entry name" value="HTH-like"/>
</dbReference>
<keyword evidence="1" id="KW-0805">Transcription regulation</keyword>
<dbReference type="PANTHER" id="PTHR46796:SF2">
    <property type="entry name" value="TRANSCRIPTIONAL REGULATORY PROTEIN"/>
    <property type="match status" value="1"/>
</dbReference>
<dbReference type="GO" id="GO:0043565">
    <property type="term" value="F:sequence-specific DNA binding"/>
    <property type="evidence" value="ECO:0007669"/>
    <property type="project" value="InterPro"/>
</dbReference>
<dbReference type="InterPro" id="IPR009057">
    <property type="entry name" value="Homeodomain-like_sf"/>
</dbReference>
<sequence>MLPAAPEASRSWHPDLPGVDEVLHARFTDHAYPLHSHGTWTVLLVDRGLVRYRLGRHERSAGGRAVTVLPPHVAHDGRSARSGRSFTKRVLYLRPERLGLDLVGPAVDGSTLADPALVRAVADLHQALVAPAGDLEAEALLAAVVDGVAAGLGVRSTGVEPASSEAAEALRAHLDADLAARHRLDDVAVRLGWSTTHLIRSFTDEYGLPPHRYLVGRRVEAARRLLLEGVPASQVAVDVGFYDQAHLTRHFRQHLATSPARYQRSRAA</sequence>
<dbReference type="Proteomes" id="UP001216390">
    <property type="component" value="Chromosome"/>
</dbReference>
<protein>
    <submittedName>
        <fullName evidence="5">AraC family transcriptional regulator</fullName>
    </submittedName>
</protein>
<name>A0AAF0BVY2_9ACTN</name>
<dbReference type="GO" id="GO:0003700">
    <property type="term" value="F:DNA-binding transcription factor activity"/>
    <property type="evidence" value="ECO:0007669"/>
    <property type="project" value="InterPro"/>
</dbReference>
<dbReference type="SUPFAM" id="SSF51215">
    <property type="entry name" value="Regulatory protein AraC"/>
    <property type="match status" value="1"/>
</dbReference>
<evidence type="ECO:0000313" key="6">
    <source>
        <dbReference type="Proteomes" id="UP001216390"/>
    </source>
</evidence>
<dbReference type="InterPro" id="IPR050204">
    <property type="entry name" value="AraC_XylS_family_regulators"/>
</dbReference>
<organism evidence="5 6">
    <name type="scientific">Iamia majanohamensis</name>
    <dbReference type="NCBI Taxonomy" id="467976"/>
    <lineage>
        <taxon>Bacteria</taxon>
        <taxon>Bacillati</taxon>
        <taxon>Actinomycetota</taxon>
        <taxon>Acidimicrobiia</taxon>
        <taxon>Acidimicrobiales</taxon>
        <taxon>Iamiaceae</taxon>
        <taxon>Iamia</taxon>
    </lineage>
</organism>
<evidence type="ECO:0000313" key="5">
    <source>
        <dbReference type="EMBL" id="WCO67448.1"/>
    </source>
</evidence>
<gene>
    <name evidence="5" type="ORF">PO878_01785</name>
</gene>
<dbReference type="KEGG" id="ima:PO878_01785"/>
<dbReference type="PANTHER" id="PTHR46796">
    <property type="entry name" value="HTH-TYPE TRANSCRIPTIONAL ACTIVATOR RHAS-RELATED"/>
    <property type="match status" value="1"/>
</dbReference>
<feature type="domain" description="HTH araC/xylS-type" evidence="4">
    <location>
        <begin position="168"/>
        <end position="265"/>
    </location>
</feature>
<dbReference type="InterPro" id="IPR003313">
    <property type="entry name" value="AraC-bd"/>
</dbReference>
<dbReference type="Pfam" id="PF12833">
    <property type="entry name" value="HTH_18"/>
    <property type="match status" value="1"/>
</dbReference>
<dbReference type="Gene3D" id="1.10.10.60">
    <property type="entry name" value="Homeodomain-like"/>
    <property type="match status" value="1"/>
</dbReference>
<dbReference type="EMBL" id="CP116942">
    <property type="protein sequence ID" value="WCO67448.1"/>
    <property type="molecule type" value="Genomic_DNA"/>
</dbReference>
<evidence type="ECO:0000256" key="2">
    <source>
        <dbReference type="ARBA" id="ARBA00023125"/>
    </source>
</evidence>
<accession>A0AAF0BVY2</accession>
<proteinExistence type="predicted"/>
<dbReference type="RefSeq" id="WP_272736969.1">
    <property type="nucleotide sequence ID" value="NZ_CP116942.1"/>
</dbReference>
<evidence type="ECO:0000259" key="4">
    <source>
        <dbReference type="PROSITE" id="PS01124"/>
    </source>
</evidence>
<reference evidence="5" key="1">
    <citation type="submission" date="2023-01" db="EMBL/GenBank/DDBJ databases">
        <title>The diversity of Class Acidimicrobiia in South China Sea sediment environments and the proposal of Iamia marina sp. nov., a novel species of the genus Iamia.</title>
        <authorList>
            <person name="He Y."/>
            <person name="Tian X."/>
        </authorList>
    </citation>
    <scope>NUCLEOTIDE SEQUENCE</scope>
    <source>
        <strain evidence="5">DSM 19957</strain>
    </source>
</reference>
<keyword evidence="6" id="KW-1185">Reference proteome</keyword>
<dbReference type="InterPro" id="IPR018060">
    <property type="entry name" value="HTH_AraC"/>
</dbReference>
<dbReference type="SUPFAM" id="SSF46689">
    <property type="entry name" value="Homeodomain-like"/>
    <property type="match status" value="2"/>
</dbReference>
<keyword evidence="3" id="KW-0804">Transcription</keyword>